<dbReference type="RefSeq" id="WP_114755384.1">
    <property type="nucleotide sequence ID" value="NZ_QQBA01000036.1"/>
</dbReference>
<evidence type="ECO:0000313" key="3">
    <source>
        <dbReference type="Proteomes" id="UP000254518"/>
    </source>
</evidence>
<sequence>MRDYPKELLSNLEALFIAENNIAEIIQKTGLRFSTNKMTADLGEFYAHKALTSIENLFELITPQLASNAEFDLLGVLSANSVLSEKFNSKEIRIEVKTRRAQEGVKYLGSVKPQKFDILCVVDMAKNYSLNKVHLVTTETAEKFLDRKYNRLIFSEKMAFMTLE</sequence>
<gene>
    <name evidence="1" type="ORF">DFR66_1361</name>
    <name evidence="2" type="ORF">IQ02_02910</name>
</gene>
<dbReference type="EMBL" id="QQBA01000036">
    <property type="protein sequence ID" value="RDI48720.1"/>
    <property type="molecule type" value="Genomic_DNA"/>
</dbReference>
<protein>
    <submittedName>
        <fullName evidence="2">Uncharacterized protein</fullName>
    </submittedName>
</protein>
<dbReference type="Proteomes" id="UP000254518">
    <property type="component" value="Unassembled WGS sequence"/>
</dbReference>
<evidence type="ECO:0000313" key="2">
    <source>
        <dbReference type="EMBL" id="TWI42816.1"/>
    </source>
</evidence>
<dbReference type="Proteomes" id="UP000321392">
    <property type="component" value="Unassembled WGS sequence"/>
</dbReference>
<organism evidence="2 4">
    <name type="scientific">Flavobacterium glaciei</name>
    <dbReference type="NCBI Taxonomy" id="386300"/>
    <lineage>
        <taxon>Bacteria</taxon>
        <taxon>Pseudomonadati</taxon>
        <taxon>Bacteroidota</taxon>
        <taxon>Flavobacteriia</taxon>
        <taxon>Flavobacteriales</taxon>
        <taxon>Flavobacteriaceae</taxon>
        <taxon>Flavobacterium</taxon>
    </lineage>
</organism>
<evidence type="ECO:0000313" key="1">
    <source>
        <dbReference type="EMBL" id="RDI48720.1"/>
    </source>
</evidence>
<name>A0A562PFP6_9FLAO</name>
<comment type="caution">
    <text evidence="2">The sequence shown here is derived from an EMBL/GenBank/DDBJ whole genome shotgun (WGS) entry which is preliminary data.</text>
</comment>
<proteinExistence type="predicted"/>
<reference evidence="2" key="3">
    <citation type="submission" date="2019-07" db="EMBL/GenBank/DDBJ databases">
        <authorList>
            <person name="Whitman W."/>
            <person name="Huntemann M."/>
            <person name="Clum A."/>
            <person name="Pillay M."/>
            <person name="Palaniappan K."/>
            <person name="Varghese N."/>
            <person name="Mikhailova N."/>
            <person name="Stamatis D."/>
            <person name="Reddy T."/>
            <person name="Daum C."/>
            <person name="Shapiro N."/>
            <person name="Ivanova N."/>
            <person name="Kyrpides N."/>
            <person name="Woyke T."/>
        </authorList>
    </citation>
    <scope>NUCLEOTIDE SEQUENCE</scope>
    <source>
        <strain evidence="2">CGMCC 1.5380</strain>
    </source>
</reference>
<dbReference type="AlphaFoldDB" id="A0A562PFP6"/>
<dbReference type="EMBL" id="VLKX01000039">
    <property type="protein sequence ID" value="TWI42816.1"/>
    <property type="molecule type" value="Genomic_DNA"/>
</dbReference>
<dbReference type="OrthoDB" id="9928043at2"/>
<reference evidence="1 3" key="2">
    <citation type="submission" date="2018-07" db="EMBL/GenBank/DDBJ databases">
        <title>Genomic Encyclopedia of Type Strains, Phase IV (KMG-IV): sequencing the most valuable type-strain genomes for metagenomic binning, comparative biology and taxonomic classification.</title>
        <authorList>
            <person name="Goeker M."/>
        </authorList>
    </citation>
    <scope>NUCLEOTIDE SEQUENCE [LARGE SCALE GENOMIC DNA]</scope>
    <source>
        <strain evidence="1 3">DSM 19728</strain>
    </source>
</reference>
<evidence type="ECO:0000313" key="4">
    <source>
        <dbReference type="Proteomes" id="UP000321392"/>
    </source>
</evidence>
<reference evidence="2 4" key="1">
    <citation type="journal article" date="2015" name="Stand. Genomic Sci.">
        <title>Genomic Encyclopedia of Bacterial and Archaeal Type Strains, Phase III: the genomes of soil and plant-associated and newly described type strains.</title>
        <authorList>
            <person name="Whitman W.B."/>
            <person name="Woyke T."/>
            <person name="Klenk H.P."/>
            <person name="Zhou Y."/>
            <person name="Lilburn T.G."/>
            <person name="Beck B.J."/>
            <person name="De Vos P."/>
            <person name="Vandamme P."/>
            <person name="Eisen J.A."/>
            <person name="Garrity G."/>
            <person name="Hugenholtz P."/>
            <person name="Kyrpides N.C."/>
        </authorList>
    </citation>
    <scope>NUCLEOTIDE SEQUENCE [LARGE SCALE GENOMIC DNA]</scope>
    <source>
        <strain evidence="2 4">CGMCC 1.5380</strain>
    </source>
</reference>
<keyword evidence="3" id="KW-1185">Reference proteome</keyword>
<accession>A0A562PFP6</accession>